<evidence type="ECO:0000313" key="6">
    <source>
        <dbReference type="EMBL" id="SDY97683.1"/>
    </source>
</evidence>
<keyword evidence="3 5" id="KW-1133">Transmembrane helix</keyword>
<dbReference type="GO" id="GO:0005886">
    <property type="term" value="C:plasma membrane"/>
    <property type="evidence" value="ECO:0007669"/>
    <property type="project" value="UniProtKB-ARBA"/>
</dbReference>
<feature type="transmembrane region" description="Helical" evidence="5">
    <location>
        <begin position="20"/>
        <end position="49"/>
    </location>
</feature>
<comment type="subcellular location">
    <subcellularLocation>
        <location evidence="1">Membrane</location>
        <topology evidence="1">Multi-pass membrane protein</topology>
    </subcellularLocation>
</comment>
<dbReference type="CDD" id="cd16914">
    <property type="entry name" value="EcfT"/>
    <property type="match status" value="1"/>
</dbReference>
<dbReference type="PANTHER" id="PTHR33514:SF13">
    <property type="entry name" value="PROTEIN ABCI12, CHLOROPLASTIC"/>
    <property type="match status" value="1"/>
</dbReference>
<proteinExistence type="predicted"/>
<dbReference type="EMBL" id="FNPV01000006">
    <property type="protein sequence ID" value="SDY97683.1"/>
    <property type="molecule type" value="Genomic_DNA"/>
</dbReference>
<dbReference type="RefSeq" id="WP_093313783.1">
    <property type="nucleotide sequence ID" value="NZ_FNPV01000006.1"/>
</dbReference>
<dbReference type="InterPro" id="IPR003339">
    <property type="entry name" value="ABC/ECF_trnsptr_transmembrane"/>
</dbReference>
<dbReference type="STRING" id="159292.SAMN05192546_10679"/>
<dbReference type="Proteomes" id="UP000199230">
    <property type="component" value="Unassembled WGS sequence"/>
</dbReference>
<keyword evidence="4 5" id="KW-0472">Membrane</keyword>
<evidence type="ECO:0000256" key="5">
    <source>
        <dbReference type="SAM" id="Phobius"/>
    </source>
</evidence>
<keyword evidence="2 5" id="KW-0812">Transmembrane</keyword>
<accession>A0A1H3P9R5</accession>
<sequence length="312" mass="35336">MELVKNHGFSNSHPVVLMTFFIGVLGVTMFHMHPVFLLMSLITGFIYNWKLRDRAYVKKQSVFLVVIMVTTALMNPMFNHAGVTILFYTRNGNPVTAESIFYGLASAVMFAAVILWFSCFNAVMTSDKLGYLFGKLSPALGMIFSMALRFVPLYQHQIKQIAMAQKGIGNDFTQGSWIQRGKNGIKILSIMVTWALESAIETADSMKARGYGTGKRSHFSIYSWSFRDKVLLTWIVLFFLAMLAGGVEGYVQVRYFPSFRLASFNGAHSLLLICFFCLCSLPIFVTRWEEYQWRCLTSRISTSGIPDKITQL</sequence>
<evidence type="ECO:0000256" key="3">
    <source>
        <dbReference type="ARBA" id="ARBA00022989"/>
    </source>
</evidence>
<gene>
    <name evidence="6" type="ORF">SAMN05192546_10679</name>
</gene>
<evidence type="ECO:0000313" key="7">
    <source>
        <dbReference type="Proteomes" id="UP000199230"/>
    </source>
</evidence>
<feature type="transmembrane region" description="Helical" evidence="5">
    <location>
        <begin position="100"/>
        <end position="123"/>
    </location>
</feature>
<dbReference type="OrthoDB" id="2039442at2"/>
<dbReference type="PANTHER" id="PTHR33514">
    <property type="entry name" value="PROTEIN ABCI12, CHLOROPLASTIC"/>
    <property type="match status" value="1"/>
</dbReference>
<evidence type="ECO:0000256" key="2">
    <source>
        <dbReference type="ARBA" id="ARBA00022692"/>
    </source>
</evidence>
<feature type="transmembrane region" description="Helical" evidence="5">
    <location>
        <begin position="230"/>
        <end position="247"/>
    </location>
</feature>
<feature type="transmembrane region" description="Helical" evidence="5">
    <location>
        <begin position="267"/>
        <end position="285"/>
    </location>
</feature>
<evidence type="ECO:0000256" key="4">
    <source>
        <dbReference type="ARBA" id="ARBA00023136"/>
    </source>
</evidence>
<reference evidence="6 7" key="1">
    <citation type="submission" date="2016-10" db="EMBL/GenBank/DDBJ databases">
        <authorList>
            <person name="de Groot N.N."/>
        </authorList>
    </citation>
    <scope>NUCLEOTIDE SEQUENCE [LARGE SCALE GENOMIC DNA]</scope>
    <source>
        <strain evidence="6 7">APO</strain>
    </source>
</reference>
<evidence type="ECO:0000256" key="1">
    <source>
        <dbReference type="ARBA" id="ARBA00004141"/>
    </source>
</evidence>
<keyword evidence="7" id="KW-1185">Reference proteome</keyword>
<organism evidence="6 7">
    <name type="scientific">Tindallia californiensis</name>
    <dbReference type="NCBI Taxonomy" id="159292"/>
    <lineage>
        <taxon>Bacteria</taxon>
        <taxon>Bacillati</taxon>
        <taxon>Bacillota</taxon>
        <taxon>Clostridia</taxon>
        <taxon>Peptostreptococcales</taxon>
        <taxon>Tindalliaceae</taxon>
        <taxon>Tindallia</taxon>
    </lineage>
</organism>
<name>A0A1H3P9R5_9FIRM</name>
<dbReference type="AlphaFoldDB" id="A0A1H3P9R5"/>
<protein>
    <submittedName>
        <fullName evidence="6">Energy-coupling factor transport system permease protein</fullName>
    </submittedName>
</protein>
<feature type="transmembrane region" description="Helical" evidence="5">
    <location>
        <begin position="61"/>
        <end position="88"/>
    </location>
</feature>